<accession>A0A183G182</accession>
<reference evidence="4" key="2">
    <citation type="submission" date="2019-09" db="UniProtKB">
        <authorList>
            <consortium name="WormBaseParasite"/>
        </authorList>
    </citation>
    <scope>IDENTIFICATION</scope>
</reference>
<evidence type="ECO:0000313" key="3">
    <source>
        <dbReference type="Proteomes" id="UP000050761"/>
    </source>
</evidence>
<dbReference type="AlphaFoldDB" id="A0A183G182"/>
<dbReference type="Proteomes" id="UP000050761">
    <property type="component" value="Unassembled WGS sequence"/>
</dbReference>
<evidence type="ECO:0000256" key="1">
    <source>
        <dbReference type="SAM" id="MobiDB-lite"/>
    </source>
</evidence>
<protein>
    <submittedName>
        <fullName evidence="2 4">Uncharacterized protein</fullName>
    </submittedName>
</protein>
<reference evidence="2 3" key="1">
    <citation type="submission" date="2018-11" db="EMBL/GenBank/DDBJ databases">
        <authorList>
            <consortium name="Pathogen Informatics"/>
        </authorList>
    </citation>
    <scope>NUCLEOTIDE SEQUENCE [LARGE SCALE GENOMIC DNA]</scope>
</reference>
<keyword evidence="3" id="KW-1185">Reference proteome</keyword>
<gene>
    <name evidence="2" type="ORF">HPBE_LOCUS14925</name>
</gene>
<dbReference type="WBParaSite" id="HPBE_0001492401-mRNA-1">
    <property type="protein sequence ID" value="HPBE_0001492401-mRNA-1"/>
    <property type="gene ID" value="HPBE_0001492401"/>
</dbReference>
<organism evidence="3 4">
    <name type="scientific">Heligmosomoides polygyrus</name>
    <name type="common">Parasitic roundworm</name>
    <dbReference type="NCBI Taxonomy" id="6339"/>
    <lineage>
        <taxon>Eukaryota</taxon>
        <taxon>Metazoa</taxon>
        <taxon>Ecdysozoa</taxon>
        <taxon>Nematoda</taxon>
        <taxon>Chromadorea</taxon>
        <taxon>Rhabditida</taxon>
        <taxon>Rhabditina</taxon>
        <taxon>Rhabditomorpha</taxon>
        <taxon>Strongyloidea</taxon>
        <taxon>Heligmosomidae</taxon>
        <taxon>Heligmosomoides</taxon>
    </lineage>
</organism>
<evidence type="ECO:0000313" key="4">
    <source>
        <dbReference type="WBParaSite" id="HPBE_0001492401-mRNA-1"/>
    </source>
</evidence>
<evidence type="ECO:0000313" key="2">
    <source>
        <dbReference type="EMBL" id="VDP01238.1"/>
    </source>
</evidence>
<feature type="region of interest" description="Disordered" evidence="1">
    <location>
        <begin position="1"/>
        <end position="42"/>
    </location>
</feature>
<name>A0A183G182_HELPZ</name>
<dbReference type="EMBL" id="UZAH01028605">
    <property type="protein sequence ID" value="VDP01238.1"/>
    <property type="molecule type" value="Genomic_DNA"/>
</dbReference>
<accession>A0A3P8AWF4</accession>
<sequence>MTLATDPWSSDDGWGRPTCRDSHPTGLHTSLPSLGRSGRSAKSNLVKRVVRHVVAVEAPRSRQSRRGRVLLSSLAGSVASSATTAPDERPGLVIVAALASEGSCFPSIGFGYLRFGRD</sequence>
<proteinExistence type="predicted"/>